<proteinExistence type="predicted"/>
<gene>
    <name evidence="1" type="ORF">PsorP6_004921</name>
</gene>
<dbReference type="Proteomes" id="UP001163321">
    <property type="component" value="Chromosome 4"/>
</dbReference>
<evidence type="ECO:0000313" key="2">
    <source>
        <dbReference type="Proteomes" id="UP001163321"/>
    </source>
</evidence>
<accession>A0ACC0W6C8</accession>
<dbReference type="EMBL" id="CM047583">
    <property type="protein sequence ID" value="KAI9914117.1"/>
    <property type="molecule type" value="Genomic_DNA"/>
</dbReference>
<organism evidence="1 2">
    <name type="scientific">Peronosclerospora sorghi</name>
    <dbReference type="NCBI Taxonomy" id="230839"/>
    <lineage>
        <taxon>Eukaryota</taxon>
        <taxon>Sar</taxon>
        <taxon>Stramenopiles</taxon>
        <taxon>Oomycota</taxon>
        <taxon>Peronosporomycetes</taxon>
        <taxon>Peronosporales</taxon>
        <taxon>Peronosporaceae</taxon>
        <taxon>Peronosclerospora</taxon>
    </lineage>
</organism>
<keyword evidence="2" id="KW-1185">Reference proteome</keyword>
<name>A0ACC0W6C8_9STRA</name>
<comment type="caution">
    <text evidence="1">The sequence shown here is derived from an EMBL/GenBank/DDBJ whole genome shotgun (WGS) entry which is preliminary data.</text>
</comment>
<sequence>MTYNKMAGGMQALRTVLSISRRQGAREIAARPQFALFSSVAVPKRSAEEWMENIKELAKKDVPIKRTKLTSFLHMVTTSEQLEASKELMKIYEQKRVDPDTCAAGVFVKKALELNAPNVVLDVLEANYRIGLFLEPTTLNKLLSKLLWDGELDKVFRLHEIGKSKYQVKSTERTYDILIRAAIAQADFAKAINLAKEAAQAQMLQRVTCNNLLHKLKKNEMHDKIKEVVALMETAGVKPNETTKLALE</sequence>
<reference evidence="1 2" key="1">
    <citation type="journal article" date="2022" name="bioRxiv">
        <title>The genome of the oomycete Peronosclerospora sorghi, a cosmopolitan pathogen of maize and sorghum, is inflated with dispersed pseudogenes.</title>
        <authorList>
            <person name="Fletcher K."/>
            <person name="Martin F."/>
            <person name="Isakeit T."/>
            <person name="Cavanaugh K."/>
            <person name="Magill C."/>
            <person name="Michelmore R."/>
        </authorList>
    </citation>
    <scope>NUCLEOTIDE SEQUENCE [LARGE SCALE GENOMIC DNA]</scope>
    <source>
        <strain evidence="1">P6</strain>
    </source>
</reference>
<protein>
    <submittedName>
        <fullName evidence="1">Uncharacterized protein</fullName>
    </submittedName>
</protein>
<evidence type="ECO:0000313" key="1">
    <source>
        <dbReference type="EMBL" id="KAI9914117.1"/>
    </source>
</evidence>